<evidence type="ECO:0000256" key="3">
    <source>
        <dbReference type="ARBA" id="ARBA00022723"/>
    </source>
</evidence>
<comment type="caution">
    <text evidence="7">The sequence shown here is derived from an EMBL/GenBank/DDBJ whole genome shotgun (WGS) entry which is preliminary data.</text>
</comment>
<protein>
    <submittedName>
        <fullName evidence="7">4,5-DOPA dioxygenase extradiol</fullName>
    </submittedName>
</protein>
<evidence type="ECO:0000259" key="6">
    <source>
        <dbReference type="Pfam" id="PF02900"/>
    </source>
</evidence>
<evidence type="ECO:0000256" key="5">
    <source>
        <dbReference type="ARBA" id="ARBA00023002"/>
    </source>
</evidence>
<dbReference type="GO" id="GO:0016702">
    <property type="term" value="F:oxidoreductase activity, acting on single donors with incorporation of molecular oxygen, incorporation of two atoms of oxygen"/>
    <property type="evidence" value="ECO:0007669"/>
    <property type="project" value="UniProtKB-ARBA"/>
</dbReference>
<dbReference type="EMBL" id="QGGL01000004">
    <property type="protein sequence ID" value="PWK14949.1"/>
    <property type="molecule type" value="Genomic_DNA"/>
</dbReference>
<dbReference type="InterPro" id="IPR004183">
    <property type="entry name" value="Xdiol_dOase_suB"/>
</dbReference>
<keyword evidence="3" id="KW-0479">Metal-binding</keyword>
<dbReference type="SUPFAM" id="SSF53213">
    <property type="entry name" value="LigB-like"/>
    <property type="match status" value="1"/>
</dbReference>
<dbReference type="AlphaFoldDB" id="A0A316DC75"/>
<gene>
    <name evidence="7" type="ORF">C7459_104153</name>
</gene>
<dbReference type="GO" id="GO:0008198">
    <property type="term" value="F:ferrous iron binding"/>
    <property type="evidence" value="ECO:0007669"/>
    <property type="project" value="InterPro"/>
</dbReference>
<organism evidence="7 8">
    <name type="scientific">Tumebacillus permanentifrigoris</name>
    <dbReference type="NCBI Taxonomy" id="378543"/>
    <lineage>
        <taxon>Bacteria</taxon>
        <taxon>Bacillati</taxon>
        <taxon>Bacillota</taxon>
        <taxon>Bacilli</taxon>
        <taxon>Bacillales</taxon>
        <taxon>Alicyclobacillaceae</taxon>
        <taxon>Tumebacillus</taxon>
    </lineage>
</organism>
<name>A0A316DC75_9BACL</name>
<dbReference type="PANTHER" id="PTHR30096">
    <property type="entry name" value="4,5-DOPA DIOXYGENASE EXTRADIOL-LIKE PROTEIN"/>
    <property type="match status" value="1"/>
</dbReference>
<dbReference type="InterPro" id="IPR014436">
    <property type="entry name" value="Extradiol_dOase_DODA"/>
</dbReference>
<dbReference type="CDD" id="cd07363">
    <property type="entry name" value="45_DOPA_Dioxygenase"/>
    <property type="match status" value="1"/>
</dbReference>
<comment type="similarity">
    <text evidence="2">Belongs to the DODA-type extradiol aromatic ring-opening dioxygenase family.</text>
</comment>
<dbReference type="PANTHER" id="PTHR30096:SF0">
    <property type="entry name" value="4,5-DOPA DIOXYGENASE EXTRADIOL-LIKE PROTEIN"/>
    <property type="match status" value="1"/>
</dbReference>
<accession>A0A316DC75</accession>
<evidence type="ECO:0000313" key="8">
    <source>
        <dbReference type="Proteomes" id="UP000245634"/>
    </source>
</evidence>
<feature type="domain" description="Extradiol ring-cleavage dioxygenase class III enzyme subunit B" evidence="6">
    <location>
        <begin position="25"/>
        <end position="249"/>
    </location>
</feature>
<evidence type="ECO:0000256" key="4">
    <source>
        <dbReference type="ARBA" id="ARBA00022833"/>
    </source>
</evidence>
<dbReference type="Pfam" id="PF02900">
    <property type="entry name" value="LigB"/>
    <property type="match status" value="1"/>
</dbReference>
<keyword evidence="4" id="KW-0862">Zinc</keyword>
<dbReference type="GO" id="GO:0008270">
    <property type="term" value="F:zinc ion binding"/>
    <property type="evidence" value="ECO:0007669"/>
    <property type="project" value="InterPro"/>
</dbReference>
<reference evidence="7 8" key="1">
    <citation type="submission" date="2018-05" db="EMBL/GenBank/DDBJ databases">
        <title>Genomic Encyclopedia of Type Strains, Phase IV (KMG-IV): sequencing the most valuable type-strain genomes for metagenomic binning, comparative biology and taxonomic classification.</title>
        <authorList>
            <person name="Goeker M."/>
        </authorList>
    </citation>
    <scope>NUCLEOTIDE SEQUENCE [LARGE SCALE GENOMIC DNA]</scope>
    <source>
        <strain evidence="7 8">DSM 18773</strain>
    </source>
</reference>
<dbReference type="Gene3D" id="3.40.830.10">
    <property type="entry name" value="LigB-like"/>
    <property type="match status" value="1"/>
</dbReference>
<keyword evidence="8" id="KW-1185">Reference proteome</keyword>
<keyword evidence="7" id="KW-0223">Dioxygenase</keyword>
<comment type="cofactor">
    <cofactor evidence="1">
        <name>Zn(2+)</name>
        <dbReference type="ChEBI" id="CHEBI:29105"/>
    </cofactor>
</comment>
<keyword evidence="5" id="KW-0560">Oxidoreductase</keyword>
<evidence type="ECO:0000256" key="2">
    <source>
        <dbReference type="ARBA" id="ARBA00007581"/>
    </source>
</evidence>
<proteinExistence type="inferred from homology"/>
<dbReference type="PIRSF" id="PIRSF006157">
    <property type="entry name" value="Doxgns_DODA"/>
    <property type="match status" value="1"/>
</dbReference>
<evidence type="ECO:0000256" key="1">
    <source>
        <dbReference type="ARBA" id="ARBA00001947"/>
    </source>
</evidence>
<evidence type="ECO:0000313" key="7">
    <source>
        <dbReference type="EMBL" id="PWK14949.1"/>
    </source>
</evidence>
<dbReference type="Proteomes" id="UP000245634">
    <property type="component" value="Unassembled WGS sequence"/>
</dbReference>
<sequence length="258" mass="28746">MPSLFLGHGSPMIAVETGPYVQFLQSLASQLPRRPRAIVLFSAHWEAVTQQVSRVESHYDTIYDFGGFPDELYRLTYPAPGDVTLADEISELLREAGLSSIPNPTRGLDHGAWVPLRHVFPDADIPVIAMSVNSRATGEVHYQIGKALASLRARDVLIIGSGGTVHNFRTMKFPEGEGADDWAVEFDEWVMRQIKDWNYEALGNARSTHPLGMHAAPTPEHYIPLLYAMGAADDTRQGKRIYHGYSHSNLSLNCWQFS</sequence>